<dbReference type="Gene3D" id="2.130.10.10">
    <property type="entry name" value="YVTN repeat-like/Quinoprotein amine dehydrogenase"/>
    <property type="match status" value="3"/>
</dbReference>
<dbReference type="InterPro" id="IPR008271">
    <property type="entry name" value="Ser/Thr_kinase_AS"/>
</dbReference>
<dbReference type="InterPro" id="IPR000719">
    <property type="entry name" value="Prot_kinase_dom"/>
</dbReference>
<sequence length="1402" mass="153678">MQTAAAKLIEPTPWLPVHLGGTRGQLGSTLRGMDTPITQAGAEQGSTSGGTSSIFDFGNQSEVAEAVLYLELVRQGFSAEAFQLDVYKFRSAIILVSAAQIERDGKVDTQSFAWLQENESTCLDTLFTGIRAPTHNPADYPSSIGRFILLGVIGEGGFGVVYNAIDVRYRRRIALKALVTGARGYERSRELMKREARIMQEANCLHITRVYGSYEIGRETVIAMELASGGNLARILLTEGVFDRRKAAEMARQVAAGVEAAHALGVIHRDLKPGNVLFDGESRWCVSDFGLAKKMDEVNSYSSVDRMRGTRAYASPEQLDLKDANEQSDVFSIGMILFESVTGVRAFHADGTEEQKLLIKNQVGINTKHNRQVMGADLLAITLKCLQPFPEHRYQTVSELRLDLASYLSGKPISVRPPAAWDELKRFARLYKKTSCAVVAALLLAFLFSVVFVDTQARRQMSMQMLRHGSISTVMGELPNLQADARSRALNRITETALTYGADDDLVEPLAAVLLKHGMKEVWSVPGNQHHGFDVTLDGTKAAVASATGGVDIYFKEALSATGKTAVGKTREGREKTHLDVGSKEPVLYLDWSSNGNFLAVMNELPKDADADSRRPFAIVDVRSGELINSIPQGIHDHGWSFSDCGERVVVADASSGEIKHIDLQNRTELSRFSIPDAAWVRAVSVLPDGESVAIAYANTGDVAVCRLTDGTMVEQWHVPDDIADLDTGPQGEVAVAADEEVYLFQAGLSQAVALFHAHDAPIDRIRFSQNGNQILTHCNRNFLRVWEPRKGELLMKATSSRHVKFVSNDDQIAGTFAVDSADAPGLGIVSLERSRFCQHYRIPEAGEAVRSIAISEDGKLLFAATDGGMARIPLGPAANPMTMIDRLPCADVCVTGDFLFNSGRFRVNLRSVRDRTEGFCRGQTLSYFTQDHHYGSPLVVDRQANTVAFFQAATQELVVLRGDERPQSLAAGGFDCIAISADGRFLAGSRSKQDGVTRIWDLDDESSTADVSFAATSVAFIDQSRCFLLGGGNEYQLWDLQTLSVARTIPRDHQTIDAPIATCAAANVVAIVTEANTIDLYDTISWDKKLEIPIGCDNIRKLVFAAGGSRLAALGRDGSIHVFCLTRFQSEFARLGLRWPINVKSNSKRALSPPVGQHFVSHPTFEWIKGARKIRQEAAPLHRAIESLLASIDQSGADTSADTYRSLAHKYLMLGGVDQARKYFVLAMETEPNDEDHFFAGLLSLAVGDTPGFNRIRGRVTESEIRQDTLAYMSARMVLLGPGVDPPIAKAIIDTVNQRLLLDRPSETEWLSTILAYALVRDQRSGDAVDVIEKIGDRSFAEFDLFEKSVMALAFSHNGQFQQAAELIDLCRKSPEHRFENLRILSELLLCEAASLTANQQ</sequence>
<dbReference type="EMBL" id="CP036526">
    <property type="protein sequence ID" value="QDT09943.1"/>
    <property type="molecule type" value="Genomic_DNA"/>
</dbReference>
<dbReference type="InterPro" id="IPR017441">
    <property type="entry name" value="Protein_kinase_ATP_BS"/>
</dbReference>
<evidence type="ECO:0000256" key="3">
    <source>
        <dbReference type="ARBA" id="ARBA00022777"/>
    </source>
</evidence>
<feature type="repeat" description="WD" evidence="5">
    <location>
        <begin position="756"/>
        <end position="797"/>
    </location>
</feature>
<dbReference type="PANTHER" id="PTHR43289">
    <property type="entry name" value="MITOGEN-ACTIVATED PROTEIN KINASE KINASE KINASE 20-RELATED"/>
    <property type="match status" value="1"/>
</dbReference>
<keyword evidence="6" id="KW-0802">TPR repeat</keyword>
<dbReference type="GO" id="GO:0004674">
    <property type="term" value="F:protein serine/threonine kinase activity"/>
    <property type="evidence" value="ECO:0007669"/>
    <property type="project" value="UniProtKB-EC"/>
</dbReference>
<proteinExistence type="predicted"/>
<dbReference type="Gene3D" id="1.10.510.10">
    <property type="entry name" value="Transferase(Phosphotransferase) domain 1"/>
    <property type="match status" value="1"/>
</dbReference>
<keyword evidence="3 11" id="KW-0418">Kinase</keyword>
<dbReference type="PROSITE" id="PS00108">
    <property type="entry name" value="PROTEIN_KINASE_ST"/>
    <property type="match status" value="1"/>
</dbReference>
<keyword evidence="9" id="KW-0812">Transmembrane</keyword>
<dbReference type="EC" id="2.7.11.1" evidence="11"/>
<organism evidence="11 12">
    <name type="scientific">Stieleria marina</name>
    <dbReference type="NCBI Taxonomy" id="1930275"/>
    <lineage>
        <taxon>Bacteria</taxon>
        <taxon>Pseudomonadati</taxon>
        <taxon>Planctomycetota</taxon>
        <taxon>Planctomycetia</taxon>
        <taxon>Pirellulales</taxon>
        <taxon>Pirellulaceae</taxon>
        <taxon>Stieleria</taxon>
    </lineage>
</organism>
<feature type="transmembrane region" description="Helical" evidence="9">
    <location>
        <begin position="144"/>
        <end position="165"/>
    </location>
</feature>
<dbReference type="InterPro" id="IPR015943">
    <property type="entry name" value="WD40/YVTN_repeat-like_dom_sf"/>
</dbReference>
<gene>
    <name evidence="11" type="primary">pknB_10</name>
    <name evidence="11" type="ORF">K239x_18960</name>
</gene>
<keyword evidence="2 7" id="KW-0547">Nucleotide-binding</keyword>
<feature type="transmembrane region" description="Helical" evidence="9">
    <location>
        <begin position="434"/>
        <end position="453"/>
    </location>
</feature>
<keyword evidence="9" id="KW-0472">Membrane</keyword>
<evidence type="ECO:0000256" key="4">
    <source>
        <dbReference type="ARBA" id="ARBA00022840"/>
    </source>
</evidence>
<feature type="repeat" description="TPR" evidence="6">
    <location>
        <begin position="1202"/>
        <end position="1235"/>
    </location>
</feature>
<dbReference type="InterPro" id="IPR011009">
    <property type="entry name" value="Kinase-like_dom_sf"/>
</dbReference>
<evidence type="ECO:0000256" key="9">
    <source>
        <dbReference type="SAM" id="Phobius"/>
    </source>
</evidence>
<evidence type="ECO:0000256" key="7">
    <source>
        <dbReference type="PROSITE-ProRule" id="PRU10141"/>
    </source>
</evidence>
<evidence type="ECO:0000259" key="10">
    <source>
        <dbReference type="PROSITE" id="PS50011"/>
    </source>
</evidence>
<keyword evidence="1 11" id="KW-0808">Transferase</keyword>
<dbReference type="SMART" id="SM00220">
    <property type="entry name" value="S_TKc"/>
    <property type="match status" value="1"/>
</dbReference>
<dbReference type="InterPro" id="IPR001680">
    <property type="entry name" value="WD40_rpt"/>
</dbReference>
<dbReference type="PROSITE" id="PS50082">
    <property type="entry name" value="WD_REPEATS_2"/>
    <property type="match status" value="1"/>
</dbReference>
<accession>A0A517NS44</accession>
<dbReference type="InterPro" id="IPR019734">
    <property type="entry name" value="TPR_rpt"/>
</dbReference>
<dbReference type="GO" id="GO:0005524">
    <property type="term" value="F:ATP binding"/>
    <property type="evidence" value="ECO:0007669"/>
    <property type="project" value="UniProtKB-UniRule"/>
</dbReference>
<dbReference type="SUPFAM" id="SSF56112">
    <property type="entry name" value="Protein kinase-like (PK-like)"/>
    <property type="match status" value="1"/>
</dbReference>
<dbReference type="CDD" id="cd14014">
    <property type="entry name" value="STKc_PknB_like"/>
    <property type="match status" value="1"/>
</dbReference>
<evidence type="ECO:0000256" key="6">
    <source>
        <dbReference type="PROSITE-ProRule" id="PRU00339"/>
    </source>
</evidence>
<evidence type="ECO:0000256" key="2">
    <source>
        <dbReference type="ARBA" id="ARBA00022741"/>
    </source>
</evidence>
<reference evidence="11 12" key="1">
    <citation type="submission" date="2019-02" db="EMBL/GenBank/DDBJ databases">
        <title>Deep-cultivation of Planctomycetes and their phenomic and genomic characterization uncovers novel biology.</title>
        <authorList>
            <person name="Wiegand S."/>
            <person name="Jogler M."/>
            <person name="Boedeker C."/>
            <person name="Pinto D."/>
            <person name="Vollmers J."/>
            <person name="Rivas-Marin E."/>
            <person name="Kohn T."/>
            <person name="Peeters S.H."/>
            <person name="Heuer A."/>
            <person name="Rast P."/>
            <person name="Oberbeckmann S."/>
            <person name="Bunk B."/>
            <person name="Jeske O."/>
            <person name="Meyerdierks A."/>
            <person name="Storesund J.E."/>
            <person name="Kallscheuer N."/>
            <person name="Luecker S."/>
            <person name="Lage O.M."/>
            <person name="Pohl T."/>
            <person name="Merkel B.J."/>
            <person name="Hornburger P."/>
            <person name="Mueller R.-W."/>
            <person name="Bruemmer F."/>
            <person name="Labrenz M."/>
            <person name="Spormann A.M."/>
            <person name="Op den Camp H."/>
            <person name="Overmann J."/>
            <person name="Amann R."/>
            <person name="Jetten M.S.M."/>
            <person name="Mascher T."/>
            <person name="Medema M.H."/>
            <person name="Devos D.P."/>
            <person name="Kaster A.-K."/>
            <person name="Ovreas L."/>
            <person name="Rohde M."/>
            <person name="Galperin M.Y."/>
            <person name="Jogler C."/>
        </authorList>
    </citation>
    <scope>NUCLEOTIDE SEQUENCE [LARGE SCALE GENOMIC DNA]</scope>
    <source>
        <strain evidence="11 12">K23_9</strain>
    </source>
</reference>
<dbReference type="InterPro" id="IPR011047">
    <property type="entry name" value="Quinoprotein_ADH-like_sf"/>
</dbReference>
<dbReference type="SMART" id="SM00320">
    <property type="entry name" value="WD40"/>
    <property type="match status" value="3"/>
</dbReference>
<evidence type="ECO:0000256" key="5">
    <source>
        <dbReference type="PROSITE-ProRule" id="PRU00221"/>
    </source>
</evidence>
<dbReference type="PROSITE" id="PS50011">
    <property type="entry name" value="PROTEIN_KINASE_DOM"/>
    <property type="match status" value="1"/>
</dbReference>
<dbReference type="InterPro" id="IPR011044">
    <property type="entry name" value="Quino_amine_DH_bsu"/>
</dbReference>
<evidence type="ECO:0000256" key="1">
    <source>
        <dbReference type="ARBA" id="ARBA00022679"/>
    </source>
</evidence>
<dbReference type="SUPFAM" id="SSF50998">
    <property type="entry name" value="Quinoprotein alcohol dehydrogenase-like"/>
    <property type="match status" value="1"/>
</dbReference>
<evidence type="ECO:0000313" key="11">
    <source>
        <dbReference type="EMBL" id="QDT09943.1"/>
    </source>
</evidence>
<name>A0A517NS44_9BACT</name>
<keyword evidence="12" id="KW-1185">Reference proteome</keyword>
<dbReference type="PROSITE" id="PS50005">
    <property type="entry name" value="TPR"/>
    <property type="match status" value="1"/>
</dbReference>
<keyword evidence="4 7" id="KW-0067">ATP-binding</keyword>
<feature type="domain" description="Protein kinase" evidence="10">
    <location>
        <begin position="147"/>
        <end position="408"/>
    </location>
</feature>
<keyword evidence="5" id="KW-0853">WD repeat</keyword>
<keyword evidence="9" id="KW-1133">Transmembrane helix</keyword>
<evidence type="ECO:0000313" key="12">
    <source>
        <dbReference type="Proteomes" id="UP000319817"/>
    </source>
</evidence>
<dbReference type="Proteomes" id="UP000319817">
    <property type="component" value="Chromosome"/>
</dbReference>
<evidence type="ECO:0000256" key="8">
    <source>
        <dbReference type="SAM" id="MobiDB-lite"/>
    </source>
</evidence>
<dbReference type="SUPFAM" id="SSF50969">
    <property type="entry name" value="YVTN repeat-like/Quinoprotein amine dehydrogenase"/>
    <property type="match status" value="1"/>
</dbReference>
<feature type="region of interest" description="Disordered" evidence="8">
    <location>
        <begin position="28"/>
        <end position="49"/>
    </location>
</feature>
<protein>
    <submittedName>
        <fullName evidence="11">Serine/threonine-protein kinase PknB</fullName>
        <ecNumber evidence="11">2.7.11.1</ecNumber>
    </submittedName>
</protein>
<feature type="binding site" evidence="7">
    <location>
        <position position="176"/>
    </location>
    <ligand>
        <name>ATP</name>
        <dbReference type="ChEBI" id="CHEBI:30616"/>
    </ligand>
</feature>
<dbReference type="Pfam" id="PF00069">
    <property type="entry name" value="Pkinase"/>
    <property type="match status" value="1"/>
</dbReference>
<dbReference type="PANTHER" id="PTHR43289:SF6">
    <property type="entry name" value="SERINE_THREONINE-PROTEIN KINASE NEKL-3"/>
    <property type="match status" value="1"/>
</dbReference>
<dbReference type="PROSITE" id="PS00107">
    <property type="entry name" value="PROTEIN_KINASE_ATP"/>
    <property type="match status" value="1"/>
</dbReference>